<dbReference type="AlphaFoldDB" id="A0A5E4UW25"/>
<name>A0A5E4UW25_9BURK</name>
<keyword evidence="2" id="KW-1185">Reference proteome</keyword>
<proteinExistence type="predicted"/>
<protein>
    <submittedName>
        <fullName evidence="1">Uncharacterized protein</fullName>
    </submittedName>
</protein>
<gene>
    <name evidence="1" type="ORF">PEP31012_02200</name>
</gene>
<reference evidence="1 2" key="1">
    <citation type="submission" date="2019-08" db="EMBL/GenBank/DDBJ databases">
        <authorList>
            <person name="Peeters C."/>
        </authorList>
    </citation>
    <scope>NUCLEOTIDE SEQUENCE [LARGE SCALE GENOMIC DNA]</scope>
    <source>
        <strain evidence="1 2">LMG 31012</strain>
    </source>
</reference>
<dbReference type="Proteomes" id="UP000400981">
    <property type="component" value="Unassembled WGS sequence"/>
</dbReference>
<dbReference type="EMBL" id="CABPSH010000004">
    <property type="protein sequence ID" value="VVE02710.1"/>
    <property type="molecule type" value="Genomic_DNA"/>
</dbReference>
<evidence type="ECO:0000313" key="2">
    <source>
        <dbReference type="Proteomes" id="UP000400981"/>
    </source>
</evidence>
<organism evidence="1 2">
    <name type="scientific">Pandoraea eparura</name>
    <dbReference type="NCBI Taxonomy" id="2508291"/>
    <lineage>
        <taxon>Bacteria</taxon>
        <taxon>Pseudomonadati</taxon>
        <taxon>Pseudomonadota</taxon>
        <taxon>Betaproteobacteria</taxon>
        <taxon>Burkholderiales</taxon>
        <taxon>Burkholderiaceae</taxon>
        <taxon>Pandoraea</taxon>
    </lineage>
</organism>
<sequence>MDRLNFVKRGILSEELVKQRDLVEIVFLALTARTKSVPKGIAFLGLPPIS</sequence>
<evidence type="ECO:0000313" key="1">
    <source>
        <dbReference type="EMBL" id="VVE02710.1"/>
    </source>
</evidence>
<accession>A0A5E4UW25</accession>